<dbReference type="InterPro" id="IPR039448">
    <property type="entry name" value="Beta_helix"/>
</dbReference>
<dbReference type="Gene3D" id="2.160.20.10">
    <property type="entry name" value="Single-stranded right-handed beta-helix, Pectin lyase-like"/>
    <property type="match status" value="1"/>
</dbReference>
<dbReference type="InterPro" id="IPR012334">
    <property type="entry name" value="Pectin_lyas_fold"/>
</dbReference>
<dbReference type="Proteomes" id="UP001165060">
    <property type="component" value="Unassembled WGS sequence"/>
</dbReference>
<dbReference type="Pfam" id="PF13229">
    <property type="entry name" value="Beta_helix"/>
    <property type="match status" value="1"/>
</dbReference>
<dbReference type="SUPFAM" id="SSF51126">
    <property type="entry name" value="Pectin lyase-like"/>
    <property type="match status" value="1"/>
</dbReference>
<reference evidence="2 3" key="1">
    <citation type="journal article" date="2023" name="Commun. Biol.">
        <title>Genome analysis of Parmales, the sister group of diatoms, reveals the evolutionary specialization of diatoms from phago-mixotrophs to photoautotrophs.</title>
        <authorList>
            <person name="Ban H."/>
            <person name="Sato S."/>
            <person name="Yoshikawa S."/>
            <person name="Yamada K."/>
            <person name="Nakamura Y."/>
            <person name="Ichinomiya M."/>
            <person name="Sato N."/>
            <person name="Blanc-Mathieu R."/>
            <person name="Endo H."/>
            <person name="Kuwata A."/>
            <person name="Ogata H."/>
        </authorList>
    </citation>
    <scope>NUCLEOTIDE SEQUENCE [LARGE SCALE GENOMIC DNA]</scope>
</reference>
<proteinExistence type="predicted"/>
<organism evidence="2 3">
    <name type="scientific">Tetraparma gracilis</name>
    <dbReference type="NCBI Taxonomy" id="2962635"/>
    <lineage>
        <taxon>Eukaryota</taxon>
        <taxon>Sar</taxon>
        <taxon>Stramenopiles</taxon>
        <taxon>Ochrophyta</taxon>
        <taxon>Bolidophyceae</taxon>
        <taxon>Parmales</taxon>
        <taxon>Triparmaceae</taxon>
        <taxon>Tetraparma</taxon>
    </lineage>
</organism>
<feature type="domain" description="Right handed beta helix" evidence="1">
    <location>
        <begin position="4"/>
        <end position="155"/>
    </location>
</feature>
<name>A0ABQ6NDX4_9STRA</name>
<feature type="non-terminal residue" evidence="2">
    <location>
        <position position="249"/>
    </location>
</feature>
<accession>A0ABQ6NDX4</accession>
<evidence type="ECO:0000259" key="1">
    <source>
        <dbReference type="Pfam" id="PF13229"/>
    </source>
</evidence>
<gene>
    <name evidence="2" type="ORF">TeGR_g8536</name>
</gene>
<sequence>MSTIFISNSVFRDNLASTGGALYIDLSIVSLTSCTIVGNEANPKEAGGISVASSFVSIILCTIEGNVAGIYGGGLVTGGNFENSLLETSAQVGTEGIGAQLTGKSESMIAQLTISGSQVVGNTASDGSGGGIFVGQGSNGTITDTHFESNTAAGSGSASVGGGGLYHNGVSDEVALGLQLVLSGVSFSDNVDEGFGQAHDLFSLSANTVVLETCPTQDGYYFLAQEGAALTTNEGGTASGTLSSFTCLA</sequence>
<protein>
    <recommendedName>
        <fullName evidence="1">Right handed beta helix domain-containing protein</fullName>
    </recommendedName>
</protein>
<dbReference type="InterPro" id="IPR011050">
    <property type="entry name" value="Pectin_lyase_fold/virulence"/>
</dbReference>
<evidence type="ECO:0000313" key="3">
    <source>
        <dbReference type="Proteomes" id="UP001165060"/>
    </source>
</evidence>
<keyword evidence="3" id="KW-1185">Reference proteome</keyword>
<evidence type="ECO:0000313" key="2">
    <source>
        <dbReference type="EMBL" id="GMI56954.1"/>
    </source>
</evidence>
<comment type="caution">
    <text evidence="2">The sequence shown here is derived from an EMBL/GenBank/DDBJ whole genome shotgun (WGS) entry which is preliminary data.</text>
</comment>
<dbReference type="EMBL" id="BRYB01006790">
    <property type="protein sequence ID" value="GMI56954.1"/>
    <property type="molecule type" value="Genomic_DNA"/>
</dbReference>